<reference evidence="2 3" key="1">
    <citation type="submission" date="2016-09" db="EMBL/GenBank/DDBJ databases">
        <title>Xenorhabdus thuongxuanensis sp. nov. and Xenorhabdus eapokensis sp. nov., isolated from Steinernema species.</title>
        <authorList>
            <person name="Kaempfer P."/>
            <person name="Tobias N.J."/>
            <person name="Phan Ke L."/>
            <person name="Bode H.B."/>
            <person name="Glaeser S.P."/>
        </authorList>
    </citation>
    <scope>NUCLEOTIDE SEQUENCE [LARGE SCALE GENOMIC DNA]</scope>
    <source>
        <strain evidence="2 3">DL20</strain>
    </source>
</reference>
<evidence type="ECO:0000313" key="3">
    <source>
        <dbReference type="Proteomes" id="UP000186268"/>
    </source>
</evidence>
<dbReference type="RefSeq" id="WP_074023962.1">
    <property type="nucleotide sequence ID" value="NZ_CAWNAG010000068.1"/>
</dbReference>
<dbReference type="PANTHER" id="PTHR37951:SF1">
    <property type="entry name" value="TYPE VI SECRETION SYSTEM COMPONENT TSSA1"/>
    <property type="match status" value="1"/>
</dbReference>
<dbReference type="Proteomes" id="UP000186268">
    <property type="component" value="Unassembled WGS sequence"/>
</dbReference>
<dbReference type="InterPro" id="IPR010657">
    <property type="entry name" value="ImpA_N"/>
</dbReference>
<dbReference type="OrthoDB" id="9771118at2"/>
<accession>A0A1Q5TPW7</accession>
<evidence type="ECO:0000259" key="1">
    <source>
        <dbReference type="Pfam" id="PF06812"/>
    </source>
</evidence>
<sequence>MNIDALLTPISVEFPCGENLEYDDEFLALERNLIEKPEQQFGDVLIPAEPPNWIEVEKKATHLLSRSKDLRVIIALMQAWLNVRGVCGYADGLSLLRQTLERYWEDVWPKLKFDGEYDPLFRLNTLATIEDGSPCTIKAQNSIIFKDASTELSLQEMCSLLNGTVTEIKGYTGGRTRLINELHQQSNSPEILAIITIHEQLTALIEIIRHNLSDNNIPELPQFLKQLDTIIGFFPTHKSGTSIPGHSDGTRTFESEPMQQNSAAEQITSPTTILESLEKGTFLHWREIEINNRDDARILLEKAKTYFLQHEPSHPAPMMIDRILRLIDSDFINIIYDLVPEGLNQLESVFGRPNNPDMMD</sequence>
<gene>
    <name evidence="2" type="ORF">Xedl_02421</name>
</gene>
<dbReference type="PANTHER" id="PTHR37951">
    <property type="entry name" value="CYTOPLASMIC PROTEIN-RELATED"/>
    <property type="match status" value="1"/>
</dbReference>
<dbReference type="AlphaFoldDB" id="A0A1Q5TPW7"/>
<keyword evidence="3" id="KW-1185">Reference proteome</keyword>
<name>A0A1Q5TPW7_9GAMM</name>
<dbReference type="NCBIfam" id="TIGR03363">
    <property type="entry name" value="VI_chp_8"/>
    <property type="match status" value="1"/>
</dbReference>
<feature type="domain" description="ImpA N-terminal" evidence="1">
    <location>
        <begin position="7"/>
        <end position="130"/>
    </location>
</feature>
<dbReference type="InterPro" id="IPR017740">
    <property type="entry name" value="TssA-like"/>
</dbReference>
<organism evidence="2 3">
    <name type="scientific">Xenorhabdus eapokensis</name>
    <dbReference type="NCBI Taxonomy" id="1873482"/>
    <lineage>
        <taxon>Bacteria</taxon>
        <taxon>Pseudomonadati</taxon>
        <taxon>Pseudomonadota</taxon>
        <taxon>Gammaproteobacteria</taxon>
        <taxon>Enterobacterales</taxon>
        <taxon>Morganellaceae</taxon>
        <taxon>Xenorhabdus</taxon>
    </lineage>
</organism>
<comment type="caution">
    <text evidence="2">The sequence shown here is derived from an EMBL/GenBank/DDBJ whole genome shotgun (WGS) entry which is preliminary data.</text>
</comment>
<dbReference type="STRING" id="1873482.Xedl_02421"/>
<evidence type="ECO:0000313" key="2">
    <source>
        <dbReference type="EMBL" id="OKP02262.1"/>
    </source>
</evidence>
<dbReference type="EMBL" id="MKGQ01000016">
    <property type="protein sequence ID" value="OKP02262.1"/>
    <property type="molecule type" value="Genomic_DNA"/>
</dbReference>
<proteinExistence type="predicted"/>
<dbReference type="Pfam" id="PF06812">
    <property type="entry name" value="ImpA_N"/>
    <property type="match status" value="1"/>
</dbReference>
<protein>
    <recommendedName>
        <fullName evidence="1">ImpA N-terminal domain-containing protein</fullName>
    </recommendedName>
</protein>